<dbReference type="EMBL" id="LCTW02000210">
    <property type="protein sequence ID" value="KXX76452.1"/>
    <property type="molecule type" value="Genomic_DNA"/>
</dbReference>
<comment type="caution">
    <text evidence="3">The sequence shown here is derived from an EMBL/GenBank/DDBJ whole genome shotgun (WGS) entry which is preliminary data.</text>
</comment>
<dbReference type="Proteomes" id="UP000078237">
    <property type="component" value="Unassembled WGS sequence"/>
</dbReference>
<feature type="compositionally biased region" description="Basic and acidic residues" evidence="1">
    <location>
        <begin position="24"/>
        <end position="39"/>
    </location>
</feature>
<accession>A0A175VYQ6</accession>
<keyword evidence="4" id="KW-1185">Reference proteome</keyword>
<dbReference type="AlphaFoldDB" id="A0A175VYQ6"/>
<protein>
    <submittedName>
        <fullName evidence="3">Uncharacterized protein</fullName>
    </submittedName>
</protein>
<proteinExistence type="predicted"/>
<reference evidence="3 4" key="1">
    <citation type="journal article" date="2016" name="Genome Announc.">
        <title>Genome Sequence of Madurella mycetomatis mm55, Isolated from a Human Mycetoma Case in Sudan.</title>
        <authorList>
            <person name="Smit S."/>
            <person name="Derks M.F."/>
            <person name="Bervoets S."/>
            <person name="Fahal A."/>
            <person name="van Leeuwen W."/>
            <person name="van Belkum A."/>
            <person name="van de Sande W.W."/>
        </authorList>
    </citation>
    <scope>NUCLEOTIDE SEQUENCE [LARGE SCALE GENOMIC DNA]</scope>
    <source>
        <strain evidence="4">mm55</strain>
    </source>
</reference>
<evidence type="ECO:0000313" key="4">
    <source>
        <dbReference type="Proteomes" id="UP000078237"/>
    </source>
</evidence>
<evidence type="ECO:0000256" key="2">
    <source>
        <dbReference type="SAM" id="Phobius"/>
    </source>
</evidence>
<evidence type="ECO:0000313" key="3">
    <source>
        <dbReference type="EMBL" id="KXX76452.1"/>
    </source>
</evidence>
<organism evidence="3 4">
    <name type="scientific">Madurella mycetomatis</name>
    <dbReference type="NCBI Taxonomy" id="100816"/>
    <lineage>
        <taxon>Eukaryota</taxon>
        <taxon>Fungi</taxon>
        <taxon>Dikarya</taxon>
        <taxon>Ascomycota</taxon>
        <taxon>Pezizomycotina</taxon>
        <taxon>Sordariomycetes</taxon>
        <taxon>Sordariomycetidae</taxon>
        <taxon>Sordariales</taxon>
        <taxon>Sordariales incertae sedis</taxon>
        <taxon>Madurella</taxon>
    </lineage>
</organism>
<keyword evidence="2" id="KW-1133">Transmembrane helix</keyword>
<gene>
    <name evidence="3" type="ORF">MMYC01_206681</name>
</gene>
<feature type="region of interest" description="Disordered" evidence="1">
    <location>
        <begin position="1"/>
        <end position="39"/>
    </location>
</feature>
<sequence>MGDKRKENHNAPLKKLISHSTKVRFPDHDHGSSASNEPREREVAFSNLFYSAALTAAFSRPHILRGTGPFAEQYPDTIAGTALPTMSAVVIVSKVNRLAVSYLAALTLLLAIVAGLVLGFSTSSVQNGIGCFIGMCTVFSLVIGILHWVTK</sequence>
<name>A0A175VYQ6_9PEZI</name>
<dbReference type="VEuPathDB" id="FungiDB:MMYC01_206681"/>
<keyword evidence="2" id="KW-0472">Membrane</keyword>
<keyword evidence="2" id="KW-0812">Transmembrane</keyword>
<evidence type="ECO:0000256" key="1">
    <source>
        <dbReference type="SAM" id="MobiDB-lite"/>
    </source>
</evidence>
<feature type="transmembrane region" description="Helical" evidence="2">
    <location>
        <begin position="127"/>
        <end position="149"/>
    </location>
</feature>
<feature type="transmembrane region" description="Helical" evidence="2">
    <location>
        <begin position="100"/>
        <end position="121"/>
    </location>
</feature>